<dbReference type="InterPro" id="IPR046702">
    <property type="entry name" value="DUF6572"/>
</dbReference>
<organism evidence="1 2">
    <name type="scientific">Nocardioides plantarum</name>
    <dbReference type="NCBI Taxonomy" id="29299"/>
    <lineage>
        <taxon>Bacteria</taxon>
        <taxon>Bacillati</taxon>
        <taxon>Actinomycetota</taxon>
        <taxon>Actinomycetes</taxon>
        <taxon>Propionibacteriales</taxon>
        <taxon>Nocardioidaceae</taxon>
        <taxon>Nocardioides</taxon>
    </lineage>
</organism>
<dbReference type="EMBL" id="JBHMDG010000009">
    <property type="protein sequence ID" value="MFB9312902.1"/>
    <property type="molecule type" value="Genomic_DNA"/>
</dbReference>
<protein>
    <submittedName>
        <fullName evidence="1">DUF6572 domain-containing protein</fullName>
    </submittedName>
</protein>
<evidence type="ECO:0000313" key="2">
    <source>
        <dbReference type="Proteomes" id="UP001589750"/>
    </source>
</evidence>
<gene>
    <name evidence="1" type="ORF">ACFFRI_07595</name>
</gene>
<proteinExistence type="predicted"/>
<evidence type="ECO:0000313" key="1">
    <source>
        <dbReference type="EMBL" id="MFB9312902.1"/>
    </source>
</evidence>
<dbReference type="Pfam" id="PF20212">
    <property type="entry name" value="DUF6572"/>
    <property type="match status" value="1"/>
</dbReference>
<accession>A0ABV5K920</accession>
<comment type="caution">
    <text evidence="1">The sequence shown here is derived from an EMBL/GenBank/DDBJ whole genome shotgun (WGS) entry which is preliminary data.</text>
</comment>
<name>A0ABV5K920_9ACTN</name>
<dbReference type="RefSeq" id="WP_140011501.1">
    <property type="nucleotide sequence ID" value="NZ_JBHMDG010000009.1"/>
</dbReference>
<sequence>MAQESPEAGLLDPGTVDLIVEASDGVIELLIVQSYPWSGSESQIKSLQDKIHNYVGYALDGQMNRDESMTADRPWRIVVASRQGRPDVRTQKVLDTLAEVLPRYGGGLISRYDRRPKFTQRPAGGALCR</sequence>
<reference evidence="1 2" key="1">
    <citation type="submission" date="2024-09" db="EMBL/GenBank/DDBJ databases">
        <authorList>
            <person name="Sun Q."/>
            <person name="Mori K."/>
        </authorList>
    </citation>
    <scope>NUCLEOTIDE SEQUENCE [LARGE SCALE GENOMIC DNA]</scope>
    <source>
        <strain evidence="1 2">JCM 9626</strain>
    </source>
</reference>
<dbReference type="Proteomes" id="UP001589750">
    <property type="component" value="Unassembled WGS sequence"/>
</dbReference>
<keyword evidence="2" id="KW-1185">Reference proteome</keyword>